<dbReference type="PANTHER" id="PTHR45138">
    <property type="entry name" value="REGULATORY COMPONENTS OF SENSORY TRANSDUCTION SYSTEM"/>
    <property type="match status" value="1"/>
</dbReference>
<dbReference type="InterPro" id="IPR000160">
    <property type="entry name" value="GGDEF_dom"/>
</dbReference>
<feature type="signal peptide" evidence="4">
    <location>
        <begin position="1"/>
        <end position="29"/>
    </location>
</feature>
<organism evidence="6 7">
    <name type="scientific">Rhodanobacter denitrificans</name>
    <dbReference type="NCBI Taxonomy" id="666685"/>
    <lineage>
        <taxon>Bacteria</taxon>
        <taxon>Pseudomonadati</taxon>
        <taxon>Pseudomonadota</taxon>
        <taxon>Gammaproteobacteria</taxon>
        <taxon>Lysobacterales</taxon>
        <taxon>Rhodanobacteraceae</taxon>
        <taxon>Rhodanobacter</taxon>
    </lineage>
</organism>
<evidence type="ECO:0000256" key="1">
    <source>
        <dbReference type="ARBA" id="ARBA00001946"/>
    </source>
</evidence>
<dbReference type="PANTHER" id="PTHR45138:SF24">
    <property type="entry name" value="DIGUANYLATE CYCLASE DGCC-RELATED"/>
    <property type="match status" value="1"/>
</dbReference>
<dbReference type="InterPro" id="IPR015943">
    <property type="entry name" value="WD40/YVTN_repeat-like_dom_sf"/>
</dbReference>
<dbReference type="InterPro" id="IPR043128">
    <property type="entry name" value="Rev_trsase/Diguanyl_cyclase"/>
</dbReference>
<evidence type="ECO:0000256" key="3">
    <source>
        <dbReference type="SAM" id="Coils"/>
    </source>
</evidence>
<protein>
    <recommendedName>
        <fullName evidence="2">diguanylate cyclase</fullName>
        <ecNumber evidence="2">2.7.7.65</ecNumber>
    </recommendedName>
</protein>
<dbReference type="Gene3D" id="2.60.40.10">
    <property type="entry name" value="Immunoglobulins"/>
    <property type="match status" value="1"/>
</dbReference>
<evidence type="ECO:0000313" key="7">
    <source>
        <dbReference type="Proteomes" id="UP000249046"/>
    </source>
</evidence>
<comment type="caution">
    <text evidence="6">The sequence shown here is derived from an EMBL/GenBank/DDBJ whole genome shotgun (WGS) entry which is preliminary data.</text>
</comment>
<dbReference type="FunFam" id="3.30.70.270:FF:000001">
    <property type="entry name" value="Diguanylate cyclase domain protein"/>
    <property type="match status" value="1"/>
</dbReference>
<dbReference type="GO" id="GO:0005886">
    <property type="term" value="C:plasma membrane"/>
    <property type="evidence" value="ECO:0007669"/>
    <property type="project" value="TreeGrafter"/>
</dbReference>
<dbReference type="InterPro" id="IPR029787">
    <property type="entry name" value="Nucleotide_cyclase"/>
</dbReference>
<dbReference type="InterPro" id="IPR050469">
    <property type="entry name" value="Diguanylate_Cyclase"/>
</dbReference>
<evidence type="ECO:0000256" key="4">
    <source>
        <dbReference type="SAM" id="SignalP"/>
    </source>
</evidence>
<dbReference type="Pfam" id="PF00990">
    <property type="entry name" value="GGDEF"/>
    <property type="match status" value="1"/>
</dbReference>
<name>A0A2W5LYQ3_9GAMM</name>
<dbReference type="PROSITE" id="PS50887">
    <property type="entry name" value="GGDEF"/>
    <property type="match status" value="1"/>
</dbReference>
<dbReference type="Pfam" id="PF07495">
    <property type="entry name" value="Y_Y_Y"/>
    <property type="match status" value="1"/>
</dbReference>
<dbReference type="Gene3D" id="2.130.10.10">
    <property type="entry name" value="YVTN repeat-like/Quinoprotein amine dehydrogenase"/>
    <property type="match status" value="3"/>
</dbReference>
<dbReference type="GO" id="GO:1902201">
    <property type="term" value="P:negative regulation of bacterial-type flagellum-dependent cell motility"/>
    <property type="evidence" value="ECO:0007669"/>
    <property type="project" value="TreeGrafter"/>
</dbReference>
<dbReference type="GO" id="GO:0043709">
    <property type="term" value="P:cell adhesion involved in single-species biofilm formation"/>
    <property type="evidence" value="ECO:0007669"/>
    <property type="project" value="TreeGrafter"/>
</dbReference>
<dbReference type="InterPro" id="IPR013783">
    <property type="entry name" value="Ig-like_fold"/>
</dbReference>
<gene>
    <name evidence="6" type="ORF">DI564_16305</name>
</gene>
<sequence>MLSPNTRLARAALTALLPLAVLAGGQAHALDPERRVDEYTVTGWTMEDGLPHNLVQRIAQGPEGFLWIGTWEGAARFNGRSFTTFDARSVPGIDLVGVRSIVPDGAALLFGTAQYGVFRLSGGHWERLGGADAQRLQVTVLLRDRDGALWIGTEDGLHRLDADGELASFGPEQGLAGRLVFSLLQLADGDLAVGTERGLERIHAGAATPWGTALGLPAAPVRSLLTVSDGALLAGGHAGAWRIGSGEAAARPLVETRVEAMLEDRDGQVWLSTAGDGLFRYRDAGFEDGPARLALPGRGGPALFEDREGLIWVGTTNGLYRIADGPVYGIDSARGLSDGYTRVVMETDDGAVWIGHAGGLDRLREDRVEAVPLPGLGGRPASVLALAPSRDGGLWLGTYDQGVLHLPGPAGGAPLPRLSRADGLPADHIRALLEDPDGTLWIGTTHGLARRRGGELRVFGSADGLPAGFIRVLYRAPDGVLWIGTSAGIAAIGADERIRAWHPDRDFPAMGSFDFLGDPDGTLWIASDRGLLRMREGRFTVYDRRAGLPKDTVFRVLDDGRGQLWLSSNHGVFRIAREALDAHDRGLRRQLALEVFDRTDGMPSSQSNGGSAPAGWIGRDGRLWFPTAAGVAVVDPAATDRQPRGEIPIAFERVLVDGQARPPAPHHTLGPEVRRVAIAFAGLSFRAPRDVRYRYRMSGFDEGWLEAGPDAEAVYTNLPPGRFRFEVQAARVPVDWSEVHAMPATIDVEVEPPFWRRSGFVAAALVAAVILVDLASRLRSIHYRRRERRLAALIEQHTHDLRAKNAALERADREREDLLRRLEYQALHDPLTGLPNRRAADAYLVETIGRLTADGGQLSVGLLDVDHFKRINDEHGHDAGDAVLREVAALLTEALGADGFAARHGGEEFLIALTGRPPAVARSTFERLRERIAARRLAAGGERPLQCTASIGLAVWRAPLGPRQLLALADRRLYRAKRRGRNCIVGEDEDDTPAP</sequence>
<dbReference type="Gene3D" id="3.30.70.270">
    <property type="match status" value="1"/>
</dbReference>
<dbReference type="Pfam" id="PF07494">
    <property type="entry name" value="Reg_prop"/>
    <property type="match status" value="4"/>
</dbReference>
<keyword evidence="4" id="KW-0732">Signal</keyword>
<dbReference type="EC" id="2.7.7.65" evidence="2"/>
<reference evidence="6 7" key="1">
    <citation type="submission" date="2017-08" db="EMBL/GenBank/DDBJ databases">
        <title>Infants hospitalized years apart are colonized by the same room-sourced microbial strains.</title>
        <authorList>
            <person name="Brooks B."/>
            <person name="Olm M.R."/>
            <person name="Firek B.A."/>
            <person name="Baker R."/>
            <person name="Thomas B.C."/>
            <person name="Morowitz M.J."/>
            <person name="Banfield J.F."/>
        </authorList>
    </citation>
    <scope>NUCLEOTIDE SEQUENCE [LARGE SCALE GENOMIC DNA]</scope>
    <source>
        <strain evidence="6">S2_005_003_R2_42</strain>
    </source>
</reference>
<dbReference type="NCBIfam" id="TIGR00254">
    <property type="entry name" value="GGDEF"/>
    <property type="match status" value="1"/>
</dbReference>
<dbReference type="CDD" id="cd01949">
    <property type="entry name" value="GGDEF"/>
    <property type="match status" value="1"/>
</dbReference>
<dbReference type="InterPro" id="IPR011110">
    <property type="entry name" value="Reg_prop"/>
</dbReference>
<evidence type="ECO:0000256" key="2">
    <source>
        <dbReference type="ARBA" id="ARBA00012528"/>
    </source>
</evidence>
<comment type="cofactor">
    <cofactor evidence="1">
        <name>Mg(2+)</name>
        <dbReference type="ChEBI" id="CHEBI:18420"/>
    </cofactor>
</comment>
<dbReference type="InterPro" id="IPR011123">
    <property type="entry name" value="Y_Y_Y"/>
</dbReference>
<dbReference type="Proteomes" id="UP000249046">
    <property type="component" value="Unassembled WGS sequence"/>
</dbReference>
<proteinExistence type="predicted"/>
<dbReference type="SUPFAM" id="SSF55073">
    <property type="entry name" value="Nucleotide cyclase"/>
    <property type="match status" value="1"/>
</dbReference>
<feature type="chain" id="PRO_5016000185" description="diguanylate cyclase" evidence="4">
    <location>
        <begin position="30"/>
        <end position="995"/>
    </location>
</feature>
<keyword evidence="3" id="KW-0175">Coiled coil</keyword>
<accession>A0A2W5LYQ3</accession>
<dbReference type="SMART" id="SM00267">
    <property type="entry name" value="GGDEF"/>
    <property type="match status" value="1"/>
</dbReference>
<evidence type="ECO:0000313" key="6">
    <source>
        <dbReference type="EMBL" id="PZQ10223.1"/>
    </source>
</evidence>
<evidence type="ECO:0000259" key="5">
    <source>
        <dbReference type="PROSITE" id="PS50887"/>
    </source>
</evidence>
<feature type="domain" description="GGDEF" evidence="5">
    <location>
        <begin position="856"/>
        <end position="989"/>
    </location>
</feature>
<dbReference type="EMBL" id="QFPO01000021">
    <property type="protein sequence ID" value="PZQ10223.1"/>
    <property type="molecule type" value="Genomic_DNA"/>
</dbReference>
<feature type="coiled-coil region" evidence="3">
    <location>
        <begin position="794"/>
        <end position="821"/>
    </location>
</feature>
<dbReference type="SUPFAM" id="SSF63829">
    <property type="entry name" value="Calcium-dependent phosphotriesterase"/>
    <property type="match status" value="3"/>
</dbReference>
<dbReference type="GO" id="GO:0052621">
    <property type="term" value="F:diguanylate cyclase activity"/>
    <property type="evidence" value="ECO:0007669"/>
    <property type="project" value="UniProtKB-EC"/>
</dbReference>
<dbReference type="AlphaFoldDB" id="A0A2W5LYQ3"/>